<feature type="coiled-coil region" evidence="1">
    <location>
        <begin position="123"/>
        <end position="150"/>
    </location>
</feature>
<feature type="compositionally biased region" description="Polar residues" evidence="2">
    <location>
        <begin position="35"/>
        <end position="44"/>
    </location>
</feature>
<name>A0A8K1CRX2_PYTOL</name>
<dbReference type="EMBL" id="SPLM01000003">
    <property type="protein sequence ID" value="TMW67848.1"/>
    <property type="molecule type" value="Genomic_DNA"/>
</dbReference>
<dbReference type="AlphaFoldDB" id="A0A8K1CRX2"/>
<protein>
    <recommendedName>
        <fullName evidence="5">M96 mating-specific protein family</fullName>
    </recommendedName>
</protein>
<evidence type="ECO:0008006" key="5">
    <source>
        <dbReference type="Google" id="ProtNLM"/>
    </source>
</evidence>
<evidence type="ECO:0000256" key="2">
    <source>
        <dbReference type="SAM" id="MobiDB-lite"/>
    </source>
</evidence>
<reference evidence="3" key="1">
    <citation type="submission" date="2019-03" db="EMBL/GenBank/DDBJ databases">
        <title>Long read genome sequence of the mycoparasitic Pythium oligandrum ATCC 38472 isolated from sugarbeet rhizosphere.</title>
        <authorList>
            <person name="Gaulin E."/>
        </authorList>
    </citation>
    <scope>NUCLEOTIDE SEQUENCE</scope>
    <source>
        <strain evidence="3">ATCC 38472_TT</strain>
    </source>
</reference>
<accession>A0A8K1CRX2</accession>
<dbReference type="Proteomes" id="UP000794436">
    <property type="component" value="Unassembled WGS sequence"/>
</dbReference>
<feature type="region of interest" description="Disordered" evidence="2">
    <location>
        <begin position="25"/>
        <end position="54"/>
    </location>
</feature>
<feature type="compositionally biased region" description="Basic and acidic residues" evidence="2">
    <location>
        <begin position="45"/>
        <end position="54"/>
    </location>
</feature>
<evidence type="ECO:0000313" key="4">
    <source>
        <dbReference type="Proteomes" id="UP000794436"/>
    </source>
</evidence>
<sequence>MESEEETLAAVIAFVDAFDADATASPLSVKDRGSDSQTASTTDSEASRKSDKKLERRVERRVYCNRSRDRQKRELERLRSEAQELHGKLMQLQSRSSGCSGRSVVVRSEVLRDEATLAWKRVATRQLRRRRDVEEENAQLKVRVAEQQSVVKTLQRIIQRHLAAALPGPSLMVPEWRPPTYLLDDRNNGFAELLQDLQRLQSSPLRPLIGSVSLTDGPDIGSRVVEHSSSRIEIEVVNLRVVPFGFHTVGEAYWDACSRSECTSYDACFEKTEVNGQETIFRTQVIEGQYQVDEPSMRLDRQASVQKCVKAMHTVIAIVARSNSVNVGGCELPGAKLREEYQYVFQPREPDAGDLCRMAVYGRVVLESTSHIPASSSASSFFTTSFAEVMHENVDRTVNTVEDMLLQRNLAMA</sequence>
<keyword evidence="1" id="KW-0175">Coiled coil</keyword>
<keyword evidence="4" id="KW-1185">Reference proteome</keyword>
<evidence type="ECO:0000313" key="3">
    <source>
        <dbReference type="EMBL" id="TMW67848.1"/>
    </source>
</evidence>
<organism evidence="3 4">
    <name type="scientific">Pythium oligandrum</name>
    <name type="common">Mycoparasitic fungus</name>
    <dbReference type="NCBI Taxonomy" id="41045"/>
    <lineage>
        <taxon>Eukaryota</taxon>
        <taxon>Sar</taxon>
        <taxon>Stramenopiles</taxon>
        <taxon>Oomycota</taxon>
        <taxon>Peronosporomycetes</taxon>
        <taxon>Pythiales</taxon>
        <taxon>Pythiaceae</taxon>
        <taxon>Pythium</taxon>
    </lineage>
</organism>
<comment type="caution">
    <text evidence="3">The sequence shown here is derived from an EMBL/GenBank/DDBJ whole genome shotgun (WGS) entry which is preliminary data.</text>
</comment>
<proteinExistence type="predicted"/>
<evidence type="ECO:0000256" key="1">
    <source>
        <dbReference type="SAM" id="Coils"/>
    </source>
</evidence>
<gene>
    <name evidence="3" type="ORF">Poli38472_007520</name>
</gene>
<feature type="coiled-coil region" evidence="1">
    <location>
        <begin position="68"/>
        <end position="95"/>
    </location>
</feature>